<evidence type="ECO:0000313" key="2">
    <source>
        <dbReference type="EMBL" id="KAL1227910.1"/>
    </source>
</evidence>
<reference evidence="2 3" key="1">
    <citation type="submission" date="2024-07" db="EMBL/GenBank/DDBJ databases">
        <title>Enhanced genomic and transcriptomic resources for Trichinella pseudospiralis and T. spiralis underpin the discovery of pronounced molecular differences between stages and species.</title>
        <authorList>
            <person name="Pasi K.K."/>
            <person name="La Rosa G."/>
            <person name="Gomez-Morales M.A."/>
            <person name="Tosini F."/>
            <person name="Sumanam S."/>
            <person name="Young N.D."/>
            <person name="Chang B.C."/>
            <person name="Robin G.B."/>
        </authorList>
    </citation>
    <scope>NUCLEOTIDE SEQUENCE [LARGE SCALE GENOMIC DNA]</scope>
    <source>
        <strain evidence="2">ISS534</strain>
    </source>
</reference>
<gene>
    <name evidence="2" type="ORF">TSPI_03036</name>
</gene>
<evidence type="ECO:0000256" key="1">
    <source>
        <dbReference type="SAM" id="MobiDB-lite"/>
    </source>
</evidence>
<feature type="region of interest" description="Disordered" evidence="1">
    <location>
        <begin position="1"/>
        <end position="24"/>
    </location>
</feature>
<dbReference type="EMBL" id="JBEUSY010000528">
    <property type="protein sequence ID" value="KAL1227910.1"/>
    <property type="molecule type" value="Genomic_DNA"/>
</dbReference>
<protein>
    <submittedName>
        <fullName evidence="2">Eukaryotic peptide chain release factor subunit</fullName>
    </submittedName>
</protein>
<name>A0ABR3K5P3_TRISP</name>
<evidence type="ECO:0000313" key="3">
    <source>
        <dbReference type="Proteomes" id="UP001558632"/>
    </source>
</evidence>
<accession>A0ABR3K5P3</accession>
<organism evidence="2 3">
    <name type="scientific">Trichinella spiralis</name>
    <name type="common">Trichina worm</name>
    <dbReference type="NCBI Taxonomy" id="6334"/>
    <lineage>
        <taxon>Eukaryota</taxon>
        <taxon>Metazoa</taxon>
        <taxon>Ecdysozoa</taxon>
        <taxon>Nematoda</taxon>
        <taxon>Enoplea</taxon>
        <taxon>Dorylaimia</taxon>
        <taxon>Trichinellida</taxon>
        <taxon>Trichinellidae</taxon>
        <taxon>Trichinella</taxon>
    </lineage>
</organism>
<keyword evidence="3" id="KW-1185">Reference proteome</keyword>
<dbReference type="Proteomes" id="UP001558632">
    <property type="component" value="Unassembled WGS sequence"/>
</dbReference>
<comment type="caution">
    <text evidence="2">The sequence shown here is derived from an EMBL/GenBank/DDBJ whole genome shotgun (WGS) entry which is preliminary data.</text>
</comment>
<proteinExistence type="predicted"/>
<sequence length="77" mass="8706">MLVLPTKHGRSSRRAALSAHVRKERSGQRYRRTTALKIINEATCDIFVRPGSCCRRDSDDSLENVMYILGLENAARS</sequence>